<comment type="caution">
    <text evidence="1">The sequence shown here is derived from an EMBL/GenBank/DDBJ whole genome shotgun (WGS) entry which is preliminary data.</text>
</comment>
<accession>A0AAE0TYJ9</accession>
<reference evidence="1" key="1">
    <citation type="journal article" date="2023" name="Mol. Phylogenet. Evol.">
        <title>Genome-scale phylogeny and comparative genomics of the fungal order Sordariales.</title>
        <authorList>
            <person name="Hensen N."/>
            <person name="Bonometti L."/>
            <person name="Westerberg I."/>
            <person name="Brannstrom I.O."/>
            <person name="Guillou S."/>
            <person name="Cros-Aarteil S."/>
            <person name="Calhoun S."/>
            <person name="Haridas S."/>
            <person name="Kuo A."/>
            <person name="Mondo S."/>
            <person name="Pangilinan J."/>
            <person name="Riley R."/>
            <person name="LaButti K."/>
            <person name="Andreopoulos B."/>
            <person name="Lipzen A."/>
            <person name="Chen C."/>
            <person name="Yan M."/>
            <person name="Daum C."/>
            <person name="Ng V."/>
            <person name="Clum A."/>
            <person name="Steindorff A."/>
            <person name="Ohm R.A."/>
            <person name="Martin F."/>
            <person name="Silar P."/>
            <person name="Natvig D.O."/>
            <person name="Lalanne C."/>
            <person name="Gautier V."/>
            <person name="Ament-Velasquez S.L."/>
            <person name="Kruys A."/>
            <person name="Hutchinson M.I."/>
            <person name="Powell A.J."/>
            <person name="Barry K."/>
            <person name="Miller A.N."/>
            <person name="Grigoriev I.V."/>
            <person name="Debuchy R."/>
            <person name="Gladieux P."/>
            <person name="Hiltunen Thoren M."/>
            <person name="Johannesson H."/>
        </authorList>
    </citation>
    <scope>NUCLEOTIDE SEQUENCE</scope>
    <source>
        <strain evidence="1">CBS 958.72</strain>
    </source>
</reference>
<reference evidence="1" key="2">
    <citation type="submission" date="2023-06" db="EMBL/GenBank/DDBJ databases">
        <authorList>
            <consortium name="Lawrence Berkeley National Laboratory"/>
            <person name="Haridas S."/>
            <person name="Hensen N."/>
            <person name="Bonometti L."/>
            <person name="Westerberg I."/>
            <person name="Brannstrom I.O."/>
            <person name="Guillou S."/>
            <person name="Cros-Aarteil S."/>
            <person name="Calhoun S."/>
            <person name="Kuo A."/>
            <person name="Mondo S."/>
            <person name="Pangilinan J."/>
            <person name="Riley R."/>
            <person name="Labutti K."/>
            <person name="Andreopoulos B."/>
            <person name="Lipzen A."/>
            <person name="Chen C."/>
            <person name="Yanf M."/>
            <person name="Daum C."/>
            <person name="Ng V."/>
            <person name="Clum A."/>
            <person name="Steindorff A."/>
            <person name="Ohm R."/>
            <person name="Martin F."/>
            <person name="Silar P."/>
            <person name="Natvig D."/>
            <person name="Lalanne C."/>
            <person name="Gautier V."/>
            <person name="Ament-Velasquez S.L."/>
            <person name="Kruys A."/>
            <person name="Hutchinson M.I."/>
            <person name="Powell A.J."/>
            <person name="Barry K."/>
            <person name="Miller A.N."/>
            <person name="Grigoriev I.V."/>
            <person name="Debuchy R."/>
            <person name="Gladieux P."/>
            <person name="Thoren M.H."/>
            <person name="Johannesson H."/>
        </authorList>
    </citation>
    <scope>NUCLEOTIDE SEQUENCE</scope>
    <source>
        <strain evidence="1">CBS 958.72</strain>
    </source>
</reference>
<keyword evidence="2" id="KW-1185">Reference proteome</keyword>
<dbReference type="AlphaFoldDB" id="A0AAE0TYJ9"/>
<organism evidence="1 2">
    <name type="scientific">Lasiosphaeria ovina</name>
    <dbReference type="NCBI Taxonomy" id="92902"/>
    <lineage>
        <taxon>Eukaryota</taxon>
        <taxon>Fungi</taxon>
        <taxon>Dikarya</taxon>
        <taxon>Ascomycota</taxon>
        <taxon>Pezizomycotina</taxon>
        <taxon>Sordariomycetes</taxon>
        <taxon>Sordariomycetidae</taxon>
        <taxon>Sordariales</taxon>
        <taxon>Lasiosphaeriaceae</taxon>
        <taxon>Lasiosphaeria</taxon>
    </lineage>
</organism>
<gene>
    <name evidence="1" type="ORF">B0T24DRAFT_608151</name>
</gene>
<evidence type="ECO:0000313" key="2">
    <source>
        <dbReference type="Proteomes" id="UP001287356"/>
    </source>
</evidence>
<evidence type="ECO:0000313" key="1">
    <source>
        <dbReference type="EMBL" id="KAK3384368.1"/>
    </source>
</evidence>
<name>A0AAE0TYJ9_9PEZI</name>
<dbReference type="EMBL" id="JAULSN010000001">
    <property type="protein sequence ID" value="KAK3384368.1"/>
    <property type="molecule type" value="Genomic_DNA"/>
</dbReference>
<sequence>MGESLSELTCGRFLWPPDPGLRLWNGSSHAPWLTAPQAAGIRIRIRSGLDLLALVSHQTPGFNLPRASWAVLSQPQRATRARAQSHMPSDISAAPLLVSNSRPLPRQLHGRVPSSSRLGLLQGASRPGHHKVFSLLASLHNNGLGRIIWRTTFFLVWADRYRYQAKQAQAIMWVVYRSRDYRLVRSTSPYCFAGVCPTTPKSTPTHFTPLNFEDRQHHGGGKDLFLFGAGSPRCREIPDVDLGKMGTPAGPEWLAGGLALPQTSRSETTLWFPCSLRAGLEHGMSLPLPARVLPAPAPALPVCPYLEVERSRPSVSKVKDEGGRPLGIRDKAACCHGLETNKHHNANARWPIRRPGRPL</sequence>
<protein>
    <submittedName>
        <fullName evidence="1">Uncharacterized protein</fullName>
    </submittedName>
</protein>
<proteinExistence type="predicted"/>
<dbReference type="Proteomes" id="UP001287356">
    <property type="component" value="Unassembled WGS sequence"/>
</dbReference>